<keyword evidence="1" id="KW-0472">Membrane</keyword>
<feature type="transmembrane region" description="Helical" evidence="1">
    <location>
        <begin position="24"/>
        <end position="41"/>
    </location>
</feature>
<protein>
    <submittedName>
        <fullName evidence="2">Uncharacterized protein</fullName>
    </submittedName>
</protein>
<gene>
    <name evidence="2" type="ORF">LCGC14_0515870</name>
</gene>
<keyword evidence="1" id="KW-1133">Transmembrane helix</keyword>
<accession>A0A0F9RZY1</accession>
<evidence type="ECO:0000256" key="1">
    <source>
        <dbReference type="SAM" id="Phobius"/>
    </source>
</evidence>
<keyword evidence="1" id="KW-0812">Transmembrane</keyword>
<proteinExistence type="predicted"/>
<dbReference type="EMBL" id="LAZR01000637">
    <property type="protein sequence ID" value="KKN62035.1"/>
    <property type="molecule type" value="Genomic_DNA"/>
</dbReference>
<feature type="transmembrane region" description="Helical" evidence="1">
    <location>
        <begin position="53"/>
        <end position="69"/>
    </location>
</feature>
<comment type="caution">
    <text evidence="2">The sequence shown here is derived from an EMBL/GenBank/DDBJ whole genome shotgun (WGS) entry which is preliminary data.</text>
</comment>
<evidence type="ECO:0000313" key="2">
    <source>
        <dbReference type="EMBL" id="KKN62035.1"/>
    </source>
</evidence>
<dbReference type="AlphaFoldDB" id="A0A0F9RZY1"/>
<organism evidence="2">
    <name type="scientific">marine sediment metagenome</name>
    <dbReference type="NCBI Taxonomy" id="412755"/>
    <lineage>
        <taxon>unclassified sequences</taxon>
        <taxon>metagenomes</taxon>
        <taxon>ecological metagenomes</taxon>
    </lineage>
</organism>
<name>A0A0F9RZY1_9ZZZZ</name>
<sequence length="91" mass="10803">MYIFFCRGLIHQTHLFEYINKLKGFLFFLCLYLVLLIYGFICPDLVRLNGLDSSVRILLLLGFFCRGLIHQTHLCKYINKLKGFGFSYVWI</sequence>
<reference evidence="2" key="1">
    <citation type="journal article" date="2015" name="Nature">
        <title>Complex archaea that bridge the gap between prokaryotes and eukaryotes.</title>
        <authorList>
            <person name="Spang A."/>
            <person name="Saw J.H."/>
            <person name="Jorgensen S.L."/>
            <person name="Zaremba-Niedzwiedzka K."/>
            <person name="Martijn J."/>
            <person name="Lind A.E."/>
            <person name="van Eijk R."/>
            <person name="Schleper C."/>
            <person name="Guy L."/>
            <person name="Ettema T.J."/>
        </authorList>
    </citation>
    <scope>NUCLEOTIDE SEQUENCE</scope>
</reference>